<evidence type="ECO:0000313" key="5">
    <source>
        <dbReference type="Proteomes" id="UP000569732"/>
    </source>
</evidence>
<evidence type="ECO:0000313" key="4">
    <source>
        <dbReference type="EMBL" id="NYZ69821.1"/>
    </source>
</evidence>
<accession>A0A853IIC4</accession>
<dbReference type="Proteomes" id="UP000569732">
    <property type="component" value="Unassembled WGS sequence"/>
</dbReference>
<protein>
    <recommendedName>
        <fullName evidence="3">Teneurin-like YD-shell domain-containing protein</fullName>
    </recommendedName>
</protein>
<dbReference type="AlphaFoldDB" id="A0A853IIC4"/>
<keyword evidence="1" id="KW-0677">Repeat</keyword>
<keyword evidence="5" id="KW-1185">Reference proteome</keyword>
<name>A0A853IIC4_9GAMM</name>
<dbReference type="NCBIfam" id="TIGR03696">
    <property type="entry name" value="Rhs_assc_core"/>
    <property type="match status" value="1"/>
</dbReference>
<dbReference type="InterPro" id="IPR050708">
    <property type="entry name" value="T6SS_VgrG/RHS"/>
</dbReference>
<feature type="compositionally biased region" description="Basic and acidic residues" evidence="2">
    <location>
        <begin position="158"/>
        <end position="195"/>
    </location>
</feature>
<dbReference type="InterPro" id="IPR022385">
    <property type="entry name" value="Rhs_assc_core"/>
</dbReference>
<dbReference type="Gene3D" id="2.180.10.10">
    <property type="entry name" value="RHS repeat-associated core"/>
    <property type="match status" value="1"/>
</dbReference>
<evidence type="ECO:0000256" key="2">
    <source>
        <dbReference type="SAM" id="MobiDB-lite"/>
    </source>
</evidence>
<proteinExistence type="predicted"/>
<evidence type="ECO:0000259" key="3">
    <source>
        <dbReference type="Pfam" id="PF25023"/>
    </source>
</evidence>
<gene>
    <name evidence="4" type="ORF">H0A36_27805</name>
</gene>
<dbReference type="PANTHER" id="PTHR32305">
    <property type="match status" value="1"/>
</dbReference>
<comment type="caution">
    <text evidence="4">The sequence shown here is derived from an EMBL/GenBank/DDBJ whole genome shotgun (WGS) entry which is preliminary data.</text>
</comment>
<dbReference type="PANTHER" id="PTHR32305:SF17">
    <property type="entry name" value="TRNA NUCLEASE WAPA"/>
    <property type="match status" value="1"/>
</dbReference>
<evidence type="ECO:0000256" key="1">
    <source>
        <dbReference type="ARBA" id="ARBA00022737"/>
    </source>
</evidence>
<dbReference type="EMBL" id="JACCKB010000156">
    <property type="protein sequence ID" value="NYZ69821.1"/>
    <property type="molecule type" value="Genomic_DNA"/>
</dbReference>
<feature type="region of interest" description="Disordered" evidence="2">
    <location>
        <begin position="152"/>
        <end position="195"/>
    </location>
</feature>
<organism evidence="4 5">
    <name type="scientific">Spartinivicinus marinus</name>
    <dbReference type="NCBI Taxonomy" id="2994442"/>
    <lineage>
        <taxon>Bacteria</taxon>
        <taxon>Pseudomonadati</taxon>
        <taxon>Pseudomonadota</taxon>
        <taxon>Gammaproteobacteria</taxon>
        <taxon>Oceanospirillales</taxon>
        <taxon>Zooshikellaceae</taxon>
        <taxon>Spartinivicinus</taxon>
    </lineage>
</organism>
<reference evidence="4 5" key="1">
    <citation type="submission" date="2020-07" db="EMBL/GenBank/DDBJ databases">
        <title>Endozoicomonas sp. nov., isolated from sediment.</title>
        <authorList>
            <person name="Gu T."/>
        </authorList>
    </citation>
    <scope>NUCLEOTIDE SEQUENCE [LARGE SCALE GENOMIC DNA]</scope>
    <source>
        <strain evidence="4 5">SM1973</strain>
    </source>
</reference>
<dbReference type="InterPro" id="IPR056823">
    <property type="entry name" value="TEN-like_YD-shell"/>
</dbReference>
<dbReference type="RefSeq" id="WP_289623327.1">
    <property type="nucleotide sequence ID" value="NZ_JACCKB010000156.1"/>
</dbReference>
<feature type="non-terminal residue" evidence="4">
    <location>
        <position position="315"/>
    </location>
</feature>
<feature type="domain" description="Teneurin-like YD-shell" evidence="3">
    <location>
        <begin position="38"/>
        <end position="146"/>
    </location>
</feature>
<dbReference type="Pfam" id="PF25023">
    <property type="entry name" value="TEN_YD-shell"/>
    <property type="match status" value="1"/>
</dbReference>
<sequence length="315" mass="35363">MGGIYEKVHDSNGQIKHKHYIADVAVVTQTEGESTTKENYLHKDHLGSVVAITDSTGNVIERASYDPWGKKRLTSWRPAPDYTALASNITTRGFTGHESLDAVGLTHMGGRVYDQNLGRFLSADPIIQAPHNLQSYNRYSYGWNNPLNGTDPSGFEWHGPDDKHFGDPVDKDVRERENGERNGHEFRDRAERRRDRDGDRLYEKGVFKQGPDLKELHANFARENYSESTALREIAEARFGFRKTLHHKGSSYYLDGFGRLTLFDGGSMHVSLSPHSLFIVEPLAHAKMQTEIVIEALKQNGLSAQTAEQIIGAAI</sequence>